<evidence type="ECO:0000256" key="2">
    <source>
        <dbReference type="ARBA" id="ARBA00022475"/>
    </source>
</evidence>
<feature type="transmembrane region" description="Helical" evidence="6">
    <location>
        <begin position="172"/>
        <end position="195"/>
    </location>
</feature>
<organism evidence="7 8">
    <name type="scientific">Neolewinella agarilytica</name>
    <dbReference type="NCBI Taxonomy" id="478744"/>
    <lineage>
        <taxon>Bacteria</taxon>
        <taxon>Pseudomonadati</taxon>
        <taxon>Bacteroidota</taxon>
        <taxon>Saprospiria</taxon>
        <taxon>Saprospirales</taxon>
        <taxon>Lewinellaceae</taxon>
        <taxon>Neolewinella</taxon>
    </lineage>
</organism>
<evidence type="ECO:0000256" key="6">
    <source>
        <dbReference type="SAM" id="Phobius"/>
    </source>
</evidence>
<keyword evidence="8" id="KW-1185">Reference proteome</keyword>
<dbReference type="OrthoDB" id="1123219at2"/>
<feature type="transmembrane region" description="Helical" evidence="6">
    <location>
        <begin position="342"/>
        <end position="360"/>
    </location>
</feature>
<dbReference type="AlphaFoldDB" id="A0A1H9LA57"/>
<proteinExistence type="predicted"/>
<evidence type="ECO:0000313" key="8">
    <source>
        <dbReference type="Proteomes" id="UP000199021"/>
    </source>
</evidence>
<dbReference type="GO" id="GO:0005886">
    <property type="term" value="C:plasma membrane"/>
    <property type="evidence" value="ECO:0007669"/>
    <property type="project" value="UniProtKB-SubCell"/>
</dbReference>
<dbReference type="InParanoid" id="A0A1H9LA57"/>
<dbReference type="Proteomes" id="UP000199021">
    <property type="component" value="Unassembled WGS sequence"/>
</dbReference>
<dbReference type="PANTHER" id="PTHR30250:SF11">
    <property type="entry name" value="O-ANTIGEN TRANSPORTER-RELATED"/>
    <property type="match status" value="1"/>
</dbReference>
<name>A0A1H9LA57_9BACT</name>
<dbReference type="PANTHER" id="PTHR30250">
    <property type="entry name" value="PST FAMILY PREDICTED COLANIC ACID TRANSPORTER"/>
    <property type="match status" value="1"/>
</dbReference>
<dbReference type="RefSeq" id="WP_090171473.1">
    <property type="nucleotide sequence ID" value="NZ_FOFB01000023.1"/>
</dbReference>
<dbReference type="EMBL" id="FOFB01000023">
    <property type="protein sequence ID" value="SER07883.1"/>
    <property type="molecule type" value="Genomic_DNA"/>
</dbReference>
<keyword evidence="2" id="KW-1003">Cell membrane</keyword>
<evidence type="ECO:0000256" key="4">
    <source>
        <dbReference type="ARBA" id="ARBA00022989"/>
    </source>
</evidence>
<feature type="transmembrane region" description="Helical" evidence="6">
    <location>
        <begin position="77"/>
        <end position="97"/>
    </location>
</feature>
<keyword evidence="5 6" id="KW-0472">Membrane</keyword>
<evidence type="ECO:0000256" key="5">
    <source>
        <dbReference type="ARBA" id="ARBA00023136"/>
    </source>
</evidence>
<sequence>MSSTNLIRAGQFSQAARQGAIILIALALPRLGVGREVIGQWESLLYLSYILGFGWLTGLLQAYLVTIRQVNPAKVAAFSRSAVAGVGLFSALLLGVAAGLHKPLFSLLRLGEAPPGWWYFFLFLLTQWPGLFFEQVLLIRGKPLALAAFGAFSAAGSTAALLIPIYNGAGLAHALFVLAVFAGIKGLIILTYLLYKGWWQPEFPAGTAPQSKRPSNDRTTLSPNYTTTLLKTAWPLILYASVGALVTAFDPWFVNYWYAGDESTFAIFRYGARELPLLAAITNGAIVVVLPRLTEDPSAGLDLLKSSSRRLFHWIFGGAIFLMVTSPWWWTVVFTELFAESLPLFQAYLFVVVSRLLFPVPVLTAMGHTRMLMIFGLLELVINIVLSILLAPTFGLMGIIWATVFAYLVDKICLMAYLKYRTGIPPGRYTDWRWFGAYLLVMILCYAFLI</sequence>
<gene>
    <name evidence="7" type="ORF">SAMN05444359_12358</name>
</gene>
<keyword evidence="3 6" id="KW-0812">Transmembrane</keyword>
<keyword evidence="4 6" id="KW-1133">Transmembrane helix</keyword>
<protein>
    <submittedName>
        <fullName evidence="7">Peptidoglycan biosynthesis protein MviN/MurJ, putative lipid II flippase</fullName>
    </submittedName>
</protein>
<comment type="subcellular location">
    <subcellularLocation>
        <location evidence="1">Cell membrane</location>
        <topology evidence="1">Multi-pass membrane protein</topology>
    </subcellularLocation>
</comment>
<feature type="transmembrane region" description="Helical" evidence="6">
    <location>
        <begin position="398"/>
        <end position="420"/>
    </location>
</feature>
<evidence type="ECO:0000256" key="1">
    <source>
        <dbReference type="ARBA" id="ARBA00004651"/>
    </source>
</evidence>
<dbReference type="STRING" id="478744.SAMN05444359_12358"/>
<feature type="transmembrane region" description="Helical" evidence="6">
    <location>
        <begin position="311"/>
        <end position="330"/>
    </location>
</feature>
<feature type="transmembrane region" description="Helical" evidence="6">
    <location>
        <begin position="432"/>
        <end position="449"/>
    </location>
</feature>
<feature type="transmembrane region" description="Helical" evidence="6">
    <location>
        <begin position="236"/>
        <end position="258"/>
    </location>
</feature>
<feature type="transmembrane region" description="Helical" evidence="6">
    <location>
        <begin position="44"/>
        <end position="65"/>
    </location>
</feature>
<evidence type="ECO:0000256" key="3">
    <source>
        <dbReference type="ARBA" id="ARBA00022692"/>
    </source>
</evidence>
<evidence type="ECO:0000313" key="7">
    <source>
        <dbReference type="EMBL" id="SER07883.1"/>
    </source>
</evidence>
<feature type="transmembrane region" description="Helical" evidence="6">
    <location>
        <begin position="117"/>
        <end position="137"/>
    </location>
</feature>
<reference evidence="8" key="1">
    <citation type="submission" date="2016-10" db="EMBL/GenBank/DDBJ databases">
        <authorList>
            <person name="Varghese N."/>
            <person name="Submissions S."/>
        </authorList>
    </citation>
    <scope>NUCLEOTIDE SEQUENCE [LARGE SCALE GENOMIC DNA]</scope>
    <source>
        <strain evidence="8">DSM 24740</strain>
    </source>
</reference>
<feature type="transmembrane region" description="Helical" evidence="6">
    <location>
        <begin position="144"/>
        <end position="166"/>
    </location>
</feature>
<dbReference type="InterPro" id="IPR050833">
    <property type="entry name" value="Poly_Biosynth_Transport"/>
</dbReference>
<accession>A0A1H9LA57</accession>
<feature type="transmembrane region" description="Helical" evidence="6">
    <location>
        <begin position="372"/>
        <end position="392"/>
    </location>
</feature>